<gene>
    <name evidence="1" type="ORF">UT18_C0002G0054</name>
</gene>
<proteinExistence type="predicted"/>
<dbReference type="Proteomes" id="UP000034207">
    <property type="component" value="Unassembled WGS sequence"/>
</dbReference>
<dbReference type="STRING" id="1618345.UT18_C0002G0054"/>
<evidence type="ECO:0000313" key="2">
    <source>
        <dbReference type="Proteomes" id="UP000034207"/>
    </source>
</evidence>
<accession>A0A0G0LW57</accession>
<sequence>MKKKIVLLMVAVIALWYVVKVIGGNSNYSVTDVRVNVTDIKKEEIGPEALTPTIDLGERGATLPFIFIFREPKGYDFSTLSVKMESNETLRLMPISKRCFLCKPKKYTIKAEILDLPPGDYKLTTNYGGGL</sequence>
<protein>
    <submittedName>
        <fullName evidence="1">Uncharacterized protein</fullName>
    </submittedName>
</protein>
<dbReference type="EMBL" id="LBVV01000002">
    <property type="protein sequence ID" value="KKQ95277.1"/>
    <property type="molecule type" value="Genomic_DNA"/>
</dbReference>
<name>A0A0G0LW57_UNCC2</name>
<reference evidence="1 2" key="1">
    <citation type="journal article" date="2015" name="Nature">
        <title>rRNA introns, odd ribosomes, and small enigmatic genomes across a large radiation of phyla.</title>
        <authorList>
            <person name="Brown C.T."/>
            <person name="Hug L.A."/>
            <person name="Thomas B.C."/>
            <person name="Sharon I."/>
            <person name="Castelle C.J."/>
            <person name="Singh A."/>
            <person name="Wilkins M.J."/>
            <person name="Williams K.H."/>
            <person name="Banfield J.F."/>
        </authorList>
    </citation>
    <scope>NUCLEOTIDE SEQUENCE [LARGE SCALE GENOMIC DNA]</scope>
</reference>
<comment type="caution">
    <text evidence="1">The sequence shown here is derived from an EMBL/GenBank/DDBJ whole genome shotgun (WGS) entry which is preliminary data.</text>
</comment>
<dbReference type="AlphaFoldDB" id="A0A0G0LW57"/>
<evidence type="ECO:0000313" key="1">
    <source>
        <dbReference type="EMBL" id="KKQ95277.1"/>
    </source>
</evidence>
<organism evidence="1 2">
    <name type="scientific">candidate division CPR2 bacterium GW2011_GWC2_39_10</name>
    <dbReference type="NCBI Taxonomy" id="1618345"/>
    <lineage>
        <taxon>Bacteria</taxon>
        <taxon>Bacteria division CPR2</taxon>
    </lineage>
</organism>